<proteinExistence type="predicted"/>
<sequence>MIDINTDYVNSFPGDVAEILKQENTLHLIDDMGPTPQGGSINFKLDALIPLENLYCEFGRLGYSVSISTTLYLYKPGVE</sequence>
<organism evidence="1 2">
    <name type="scientific">Gemmata palustris</name>
    <dbReference type="NCBI Taxonomy" id="2822762"/>
    <lineage>
        <taxon>Bacteria</taxon>
        <taxon>Pseudomonadati</taxon>
        <taxon>Planctomycetota</taxon>
        <taxon>Planctomycetia</taxon>
        <taxon>Gemmatales</taxon>
        <taxon>Gemmataceae</taxon>
        <taxon>Gemmata</taxon>
    </lineage>
</organism>
<evidence type="ECO:0000313" key="1">
    <source>
        <dbReference type="EMBL" id="MBP3954899.1"/>
    </source>
</evidence>
<keyword evidence="2" id="KW-1185">Reference proteome</keyword>
<accession>A0ABS5BME6</accession>
<comment type="caution">
    <text evidence="1">The sequence shown here is derived from an EMBL/GenBank/DDBJ whole genome shotgun (WGS) entry which is preliminary data.</text>
</comment>
<dbReference type="Proteomes" id="UP000676565">
    <property type="component" value="Unassembled WGS sequence"/>
</dbReference>
<evidence type="ECO:0000313" key="2">
    <source>
        <dbReference type="Proteomes" id="UP000676565"/>
    </source>
</evidence>
<dbReference type="EMBL" id="JAGKQQ010000001">
    <property type="protein sequence ID" value="MBP3954899.1"/>
    <property type="molecule type" value="Genomic_DNA"/>
</dbReference>
<dbReference type="RefSeq" id="WP_210653007.1">
    <property type="nucleotide sequence ID" value="NZ_JAGKQQ010000001.1"/>
</dbReference>
<reference evidence="1 2" key="1">
    <citation type="submission" date="2021-04" db="EMBL/GenBank/DDBJ databases">
        <authorList>
            <person name="Ivanova A."/>
        </authorList>
    </citation>
    <scope>NUCLEOTIDE SEQUENCE [LARGE SCALE GENOMIC DNA]</scope>
    <source>
        <strain evidence="1 2">G18</strain>
    </source>
</reference>
<name>A0ABS5BME6_9BACT</name>
<gene>
    <name evidence="1" type="ORF">J8F10_06330</name>
</gene>
<protein>
    <submittedName>
        <fullName evidence="1">Uncharacterized protein</fullName>
    </submittedName>
</protein>